<evidence type="ECO:0000256" key="1">
    <source>
        <dbReference type="SAM" id="MobiDB-lite"/>
    </source>
</evidence>
<organism evidence="2 3">
    <name type="scientific">Marinithermofilum abyssi</name>
    <dbReference type="NCBI Taxonomy" id="1571185"/>
    <lineage>
        <taxon>Bacteria</taxon>
        <taxon>Bacillati</taxon>
        <taxon>Bacillota</taxon>
        <taxon>Bacilli</taxon>
        <taxon>Bacillales</taxon>
        <taxon>Thermoactinomycetaceae</taxon>
        <taxon>Marinithermofilum</taxon>
    </lineage>
</organism>
<comment type="caution">
    <text evidence="2">The sequence shown here is derived from an EMBL/GenBank/DDBJ whole genome shotgun (WGS) entry which is preliminary data.</text>
</comment>
<gene>
    <name evidence="2" type="ORF">GCM10011571_33660</name>
</gene>
<feature type="region of interest" description="Disordered" evidence="1">
    <location>
        <begin position="344"/>
        <end position="365"/>
    </location>
</feature>
<reference evidence="2" key="2">
    <citation type="submission" date="2020-09" db="EMBL/GenBank/DDBJ databases">
        <authorList>
            <person name="Sun Q."/>
            <person name="Zhou Y."/>
        </authorList>
    </citation>
    <scope>NUCLEOTIDE SEQUENCE</scope>
    <source>
        <strain evidence="2">CGMCC 1.15179</strain>
    </source>
</reference>
<protein>
    <submittedName>
        <fullName evidence="2">Uncharacterized protein</fullName>
    </submittedName>
</protein>
<sequence length="387" mass="44774">MEKKQLTEAELNMRAKAYHDNHFNHVHHAYIDIAGDLVAGTLLSRIIFWFSPNKEGKSKLRVFKDGHYWLAKNRTDWWDEIRITPKQYDRAIKVLQQKNLVVKKVYKFEKDPTTHIRLNFDQLEIEVNKWINDIKQKMVNGEIDEKGRKTNSPKGKKPVVSRDKPDSSEENEPNANAEPQENQEEAPNPLGNLVFPQKGKTNSPKREKRNSPSGENDFDQKGISLTGNTYRENIQGKHTDHHHKEEEGKVVVVVNSQDIQNTQDLIQDTFGVELPIEDTIQFLRICKQHGKEISDVVKATYNYFAKKQEPIEDLMGALVHGAKKGWRENISVTLEREPLTQAVREGMKEESEENPDWQVDPEAEKRLRKKLDQMNDTLNKAKKANQG</sequence>
<evidence type="ECO:0000313" key="3">
    <source>
        <dbReference type="Proteomes" id="UP000625210"/>
    </source>
</evidence>
<keyword evidence="3" id="KW-1185">Reference proteome</keyword>
<proteinExistence type="predicted"/>
<feature type="compositionally biased region" description="Basic residues" evidence="1">
    <location>
        <begin position="149"/>
        <end position="159"/>
    </location>
</feature>
<reference evidence="2" key="1">
    <citation type="journal article" date="2014" name="Int. J. Syst. Evol. Microbiol.">
        <title>Complete genome sequence of Corynebacterium casei LMG S-19264T (=DSM 44701T), isolated from a smear-ripened cheese.</title>
        <authorList>
            <consortium name="US DOE Joint Genome Institute (JGI-PGF)"/>
            <person name="Walter F."/>
            <person name="Albersmeier A."/>
            <person name="Kalinowski J."/>
            <person name="Ruckert C."/>
        </authorList>
    </citation>
    <scope>NUCLEOTIDE SEQUENCE</scope>
    <source>
        <strain evidence="2">CGMCC 1.15179</strain>
    </source>
</reference>
<feature type="compositionally biased region" description="Acidic residues" evidence="1">
    <location>
        <begin position="350"/>
        <end position="361"/>
    </location>
</feature>
<accession>A0A8J2VK20</accession>
<evidence type="ECO:0000313" key="2">
    <source>
        <dbReference type="EMBL" id="GGE28801.1"/>
    </source>
</evidence>
<dbReference type="EMBL" id="BMHQ01000018">
    <property type="protein sequence ID" value="GGE28801.1"/>
    <property type="molecule type" value="Genomic_DNA"/>
</dbReference>
<dbReference type="AlphaFoldDB" id="A0A8J2VK20"/>
<feature type="compositionally biased region" description="Low complexity" evidence="1">
    <location>
        <begin position="173"/>
        <end position="189"/>
    </location>
</feature>
<name>A0A8J2VK20_9BACL</name>
<dbReference type="Proteomes" id="UP000625210">
    <property type="component" value="Unassembled WGS sequence"/>
</dbReference>
<feature type="region of interest" description="Disordered" evidence="1">
    <location>
        <begin position="142"/>
        <end position="224"/>
    </location>
</feature>
<dbReference type="RefSeq" id="WP_188649042.1">
    <property type="nucleotide sequence ID" value="NZ_BMHQ01000018.1"/>
</dbReference>